<dbReference type="InterPro" id="IPR007630">
    <property type="entry name" value="RNA_pol_sigma70_r4"/>
</dbReference>
<dbReference type="PANTHER" id="PTHR30385">
    <property type="entry name" value="SIGMA FACTOR F FLAGELLAR"/>
    <property type="match status" value="1"/>
</dbReference>
<dbReference type="InterPro" id="IPR013325">
    <property type="entry name" value="RNA_pol_sigma_r2"/>
</dbReference>
<dbReference type="Pfam" id="PF04542">
    <property type="entry name" value="Sigma70_r2"/>
    <property type="match status" value="1"/>
</dbReference>
<dbReference type="SUPFAM" id="SSF88946">
    <property type="entry name" value="Sigma2 domain of RNA polymerase sigma factors"/>
    <property type="match status" value="1"/>
</dbReference>
<organism evidence="7 8">
    <name type="scientific">Cryobacterium tepidiphilum</name>
    <dbReference type="NCBI Taxonomy" id="2486026"/>
    <lineage>
        <taxon>Bacteria</taxon>
        <taxon>Bacillati</taxon>
        <taxon>Actinomycetota</taxon>
        <taxon>Actinomycetes</taxon>
        <taxon>Micrococcales</taxon>
        <taxon>Microbacteriaceae</taxon>
        <taxon>Cryobacterium</taxon>
    </lineage>
</organism>
<feature type="domain" description="RNA polymerase sigma-70 region 4" evidence="6">
    <location>
        <begin position="169"/>
        <end position="216"/>
    </location>
</feature>
<dbReference type="InterPro" id="IPR014284">
    <property type="entry name" value="RNA_pol_sigma-70_dom"/>
</dbReference>
<protein>
    <submittedName>
        <fullName evidence="7">Sigma-70 family RNA polymerase sigma factor</fullName>
    </submittedName>
</protein>
<keyword evidence="3" id="KW-0238">DNA-binding</keyword>
<evidence type="ECO:0000256" key="2">
    <source>
        <dbReference type="ARBA" id="ARBA00023082"/>
    </source>
</evidence>
<dbReference type="InterPro" id="IPR013324">
    <property type="entry name" value="RNA_pol_sigma_r3/r4-like"/>
</dbReference>
<dbReference type="AlphaFoldDB" id="A0A3M8LMW3"/>
<dbReference type="PIRSF" id="PIRSF000770">
    <property type="entry name" value="RNA_pol_sigma-SigE/K"/>
    <property type="match status" value="1"/>
</dbReference>
<gene>
    <name evidence="7" type="ORF">EEJ31_02550</name>
</gene>
<dbReference type="GO" id="GO:0006352">
    <property type="term" value="P:DNA-templated transcription initiation"/>
    <property type="evidence" value="ECO:0007669"/>
    <property type="project" value="InterPro"/>
</dbReference>
<evidence type="ECO:0000259" key="5">
    <source>
        <dbReference type="Pfam" id="PF04542"/>
    </source>
</evidence>
<dbReference type="NCBIfam" id="TIGR02937">
    <property type="entry name" value="sigma70-ECF"/>
    <property type="match status" value="1"/>
</dbReference>
<dbReference type="CDD" id="cd06171">
    <property type="entry name" value="Sigma70_r4"/>
    <property type="match status" value="1"/>
</dbReference>
<dbReference type="EMBL" id="RDSR01000003">
    <property type="protein sequence ID" value="RNE66820.1"/>
    <property type="molecule type" value="Genomic_DNA"/>
</dbReference>
<feature type="domain" description="RNA polymerase sigma-70 region 2" evidence="5">
    <location>
        <begin position="9"/>
        <end position="80"/>
    </location>
</feature>
<dbReference type="OrthoDB" id="9799825at2"/>
<dbReference type="Gene3D" id="1.10.1740.10">
    <property type="match status" value="1"/>
</dbReference>
<evidence type="ECO:0000256" key="3">
    <source>
        <dbReference type="ARBA" id="ARBA00023125"/>
    </source>
</evidence>
<comment type="caution">
    <text evidence="7">The sequence shown here is derived from an EMBL/GenBank/DDBJ whole genome shotgun (WGS) entry which is preliminary data.</text>
</comment>
<dbReference type="InterPro" id="IPR007627">
    <property type="entry name" value="RNA_pol_sigma70_r2"/>
</dbReference>
<dbReference type="InterPro" id="IPR000943">
    <property type="entry name" value="RNA_pol_sigma70"/>
</dbReference>
<evidence type="ECO:0000256" key="1">
    <source>
        <dbReference type="ARBA" id="ARBA00023015"/>
    </source>
</evidence>
<dbReference type="Gene3D" id="1.20.140.160">
    <property type="match status" value="1"/>
</dbReference>
<keyword evidence="8" id="KW-1185">Reference proteome</keyword>
<dbReference type="Pfam" id="PF04545">
    <property type="entry name" value="Sigma70_r4"/>
    <property type="match status" value="1"/>
</dbReference>
<sequence length="273" mass="29457">MNRSERNALVLENLPLVGYLVSEVWSKARHLSRDDLASAGALALVTAADAFNPDFGVPFGAFARRRIIGAFADEMRSNDWASRSTRRRIKETVAVQETLSAALGRAPSIDEIATALGVDRETAAAGLADASRVLTTLDETTAEFLVADTVLPDEAVLIAERLSFLRAAVAALPEKMRHVVEQVYIHDRSVKEIAAELGTTHSAVSQQRAEAIRLLRDGMGTHYADDSDIEHVLESRIAPASRSAYLARLADHAAHGVTRTLHQRATATSPAAS</sequence>
<dbReference type="GO" id="GO:0003677">
    <property type="term" value="F:DNA binding"/>
    <property type="evidence" value="ECO:0007669"/>
    <property type="project" value="UniProtKB-KW"/>
</dbReference>
<keyword evidence="1" id="KW-0805">Transcription regulation</keyword>
<reference evidence="7 8" key="1">
    <citation type="submission" date="2018-11" db="EMBL/GenBank/DDBJ databases">
        <title>Cryobacterium sp. nov., isolated from rhizosphere soil of lettuce.</title>
        <authorList>
            <person name="Wang Y."/>
        </authorList>
    </citation>
    <scope>NUCLEOTIDE SEQUENCE [LARGE SCALE GENOMIC DNA]</scope>
    <source>
        <strain evidence="7 8">NEAU-85</strain>
    </source>
</reference>
<keyword evidence="4" id="KW-0804">Transcription</keyword>
<name>A0A3M8LMW3_9MICO</name>
<dbReference type="Proteomes" id="UP000279859">
    <property type="component" value="Unassembled WGS sequence"/>
</dbReference>
<proteinExistence type="predicted"/>
<dbReference type="RefSeq" id="WP_123044860.1">
    <property type="nucleotide sequence ID" value="NZ_RDSR01000003.1"/>
</dbReference>
<keyword evidence="2" id="KW-0731">Sigma factor</keyword>
<evidence type="ECO:0000313" key="7">
    <source>
        <dbReference type="EMBL" id="RNE66820.1"/>
    </source>
</evidence>
<accession>A0A3M8LMW3</accession>
<evidence type="ECO:0000313" key="8">
    <source>
        <dbReference type="Proteomes" id="UP000279859"/>
    </source>
</evidence>
<evidence type="ECO:0000256" key="4">
    <source>
        <dbReference type="ARBA" id="ARBA00023163"/>
    </source>
</evidence>
<dbReference type="GO" id="GO:0016987">
    <property type="term" value="F:sigma factor activity"/>
    <property type="evidence" value="ECO:0007669"/>
    <property type="project" value="UniProtKB-KW"/>
</dbReference>
<evidence type="ECO:0000259" key="6">
    <source>
        <dbReference type="Pfam" id="PF04545"/>
    </source>
</evidence>
<dbReference type="SUPFAM" id="SSF88659">
    <property type="entry name" value="Sigma3 and sigma4 domains of RNA polymerase sigma factors"/>
    <property type="match status" value="2"/>
</dbReference>